<dbReference type="SUPFAM" id="SSF82708">
    <property type="entry name" value="R3H domain"/>
    <property type="match status" value="1"/>
</dbReference>
<sequence length="942" mass="102347">MQRHAAACEKTSSAVSARGTLGCVDTTVADAESRSRQGRAEPYDSSPDIRIATVKHESQATDMVLDGDGALPTNAETGVCNGDALPSFNESTPSADTADNAVWNPMEEVDSALLSALCDARERKALLRLEQVMVDFLKDKSSVSIEVGGAFNTIALNQNSFEDGIKKSNGEAAADGQMPSVSQQGQQELQYQQQRGLRQTSFQRLILHRLADRFNISREQIFHPNAGAGNERGLVDVGMATQQNFSPGLIRLVKTNKSSVPSHLLIDIDLSLLINYKNPRARNFNGWGNNSNVANYTYEDGARNITENMASATLEAQTSVASSSCKKSKKMVIMKRDSSGEGGSNLDGSGRGKQKGKSRRKKLEDREKAYEEARARIFGLSELSGKENKDDGGDNVEKGETEHYVPQSQDSHDCTPIPPNSSQSSFSVENDVFTSVTSTITADTGTARHMVPSQLISAATLSSDNSSPSISDLDRDDGPPSAPHGAASYEVDTSRQPSVPAAVTGGGISKAVYRNRQQEENDPDFRRRSDVRPTYVPYVGNPYGGSNQYSAMGQQPPPPLLIAMHMQQQTQQPSHFYHGQQQQYPTPQDAAYAANVANNPQSQWVAHPRGYYPSPQQHQVHENHPQKWHPRPNSSLCPSSGGPNNNSGVYPAHISATPTDTASNSQPQLSKILWGPGAKGGISSPSDASQTSAVAEGLPTKGEKADAGVYNAEDFPALVIAVIITPAATTPVKIDDRATAVGIPNRNAPIAPVHAPVPGRGIPTNAARDAHCFWIDPTPRLADFFSARERIGPISFLCLCHLVMIRKLNRKCINHKHLLQLIIPQQKQYRNNRCHVTHHANWKNLCDWQAHPNSHRNCAPELYNRHGRYNGKDSQIGNAKGSKVVCDLLSDVKVLRCLLYSFGGVCWWRGDGCYCAGNGDGRKGVLCDRLEYASLVMLLGSR</sequence>
<feature type="compositionally biased region" description="Low complexity" evidence="1">
    <location>
        <begin position="462"/>
        <end position="471"/>
    </location>
</feature>
<feature type="region of interest" description="Disordered" evidence="1">
    <location>
        <begin position="460"/>
        <end position="536"/>
    </location>
</feature>
<dbReference type="Proteomes" id="UP001530315">
    <property type="component" value="Unassembled WGS sequence"/>
</dbReference>
<feature type="compositionally biased region" description="Polar residues" evidence="1">
    <location>
        <begin position="632"/>
        <end position="648"/>
    </location>
</feature>
<dbReference type="PROSITE" id="PS51673">
    <property type="entry name" value="SUZ"/>
    <property type="match status" value="1"/>
</dbReference>
<dbReference type="InterPro" id="IPR051937">
    <property type="entry name" value="R3H_domain_containing"/>
</dbReference>
<proteinExistence type="predicted"/>
<reference evidence="3 4" key="1">
    <citation type="submission" date="2024-10" db="EMBL/GenBank/DDBJ databases">
        <title>Updated reference genomes for cyclostephanoid diatoms.</title>
        <authorList>
            <person name="Roberts W.R."/>
            <person name="Alverson A.J."/>
        </authorList>
    </citation>
    <scope>NUCLEOTIDE SEQUENCE [LARGE SCALE GENOMIC DNA]</scope>
    <source>
        <strain evidence="3 4">AJA276-08</strain>
    </source>
</reference>
<feature type="domain" description="SUZ" evidence="2">
    <location>
        <begin position="304"/>
        <end position="382"/>
    </location>
</feature>
<dbReference type="EMBL" id="JALLAZ020000494">
    <property type="protein sequence ID" value="KAL3793911.1"/>
    <property type="molecule type" value="Genomic_DNA"/>
</dbReference>
<name>A0ABD3Q2Y8_9STRA</name>
<evidence type="ECO:0000313" key="4">
    <source>
        <dbReference type="Proteomes" id="UP001530315"/>
    </source>
</evidence>
<dbReference type="Pfam" id="PF12752">
    <property type="entry name" value="SUZ"/>
    <property type="match status" value="1"/>
</dbReference>
<evidence type="ECO:0000256" key="1">
    <source>
        <dbReference type="SAM" id="MobiDB-lite"/>
    </source>
</evidence>
<dbReference type="Gene3D" id="3.30.1370.50">
    <property type="entry name" value="R3H-like domain"/>
    <property type="match status" value="1"/>
</dbReference>
<feature type="region of interest" description="Disordered" evidence="1">
    <location>
        <begin position="166"/>
        <end position="188"/>
    </location>
</feature>
<dbReference type="PANTHER" id="PTHR15672">
    <property type="entry name" value="CAMP-REGULATED PHOSPHOPROTEIN 21 RELATED R3H DOMAIN CONTAINING PROTEIN"/>
    <property type="match status" value="1"/>
</dbReference>
<feature type="region of interest" description="Disordered" evidence="1">
    <location>
        <begin position="381"/>
        <end position="426"/>
    </location>
</feature>
<comment type="caution">
    <text evidence="3">The sequence shown here is derived from an EMBL/GenBank/DDBJ whole genome shotgun (WGS) entry which is preliminary data.</text>
</comment>
<feature type="region of interest" description="Disordered" evidence="1">
    <location>
        <begin position="605"/>
        <end position="699"/>
    </location>
</feature>
<gene>
    <name evidence="3" type="ORF">ACHAW5_003038</name>
</gene>
<protein>
    <recommendedName>
        <fullName evidence="2">SUZ domain-containing protein</fullName>
    </recommendedName>
</protein>
<evidence type="ECO:0000259" key="2">
    <source>
        <dbReference type="PROSITE" id="PS51673"/>
    </source>
</evidence>
<organism evidence="3 4">
    <name type="scientific">Stephanodiscus triporus</name>
    <dbReference type="NCBI Taxonomy" id="2934178"/>
    <lineage>
        <taxon>Eukaryota</taxon>
        <taxon>Sar</taxon>
        <taxon>Stramenopiles</taxon>
        <taxon>Ochrophyta</taxon>
        <taxon>Bacillariophyta</taxon>
        <taxon>Coscinodiscophyceae</taxon>
        <taxon>Thalassiosirophycidae</taxon>
        <taxon>Stephanodiscales</taxon>
        <taxon>Stephanodiscaceae</taxon>
        <taxon>Stephanodiscus</taxon>
    </lineage>
</organism>
<dbReference type="InterPro" id="IPR024771">
    <property type="entry name" value="SUZ"/>
</dbReference>
<accession>A0ABD3Q2Y8</accession>
<evidence type="ECO:0000313" key="3">
    <source>
        <dbReference type="EMBL" id="KAL3793911.1"/>
    </source>
</evidence>
<feature type="region of interest" description="Disordered" evidence="1">
    <location>
        <begin position="318"/>
        <end position="368"/>
    </location>
</feature>
<dbReference type="AlphaFoldDB" id="A0ABD3Q2Y8"/>
<feature type="compositionally biased region" description="Polar residues" evidence="1">
    <location>
        <begin position="656"/>
        <end position="669"/>
    </location>
</feature>
<dbReference type="PANTHER" id="PTHR15672:SF8">
    <property type="entry name" value="PROTEIN ENCORE"/>
    <property type="match status" value="1"/>
</dbReference>
<feature type="compositionally biased region" description="Basic and acidic residues" evidence="1">
    <location>
        <begin position="384"/>
        <end position="403"/>
    </location>
</feature>
<feature type="compositionally biased region" description="Gly residues" evidence="1">
    <location>
        <begin position="340"/>
        <end position="351"/>
    </location>
</feature>
<feature type="compositionally biased region" description="Basic and acidic residues" evidence="1">
    <location>
        <begin position="516"/>
        <end position="531"/>
    </location>
</feature>
<dbReference type="InterPro" id="IPR036867">
    <property type="entry name" value="R3H_dom_sf"/>
</dbReference>
<feature type="compositionally biased region" description="Basic residues" evidence="1">
    <location>
        <begin position="352"/>
        <end position="361"/>
    </location>
</feature>
<keyword evidence="4" id="KW-1185">Reference proteome</keyword>
<feature type="compositionally biased region" description="Polar residues" evidence="1">
    <location>
        <begin position="683"/>
        <end position="693"/>
    </location>
</feature>